<feature type="domain" description="Histidine kinase" evidence="9">
    <location>
        <begin position="130"/>
        <end position="343"/>
    </location>
</feature>
<gene>
    <name evidence="11" type="ORF">T23_08540</name>
</gene>
<keyword evidence="5" id="KW-0808">Transferase</keyword>
<evidence type="ECO:0000256" key="5">
    <source>
        <dbReference type="ARBA" id="ARBA00022679"/>
    </source>
</evidence>
<dbReference type="Pfam" id="PF00672">
    <property type="entry name" value="HAMP"/>
    <property type="match status" value="1"/>
</dbReference>
<dbReference type="Pfam" id="PF02518">
    <property type="entry name" value="HATPase_c"/>
    <property type="match status" value="1"/>
</dbReference>
<accession>A0ABN6ZA72</accession>
<evidence type="ECO:0000256" key="1">
    <source>
        <dbReference type="ARBA" id="ARBA00000085"/>
    </source>
</evidence>
<keyword evidence="6 11" id="KW-0418">Kinase</keyword>
<comment type="catalytic activity">
    <reaction evidence="1">
        <text>ATP + protein L-histidine = ADP + protein N-phospho-L-histidine.</text>
        <dbReference type="EC" id="2.7.13.3"/>
    </reaction>
</comment>
<keyword evidence="4" id="KW-0597">Phosphoprotein</keyword>
<protein>
    <recommendedName>
        <fullName evidence="3">histidine kinase</fullName>
        <ecNumber evidence="3">2.7.13.3</ecNumber>
    </recommendedName>
</protein>
<dbReference type="EMBL" id="AP028127">
    <property type="protein sequence ID" value="BEH90752.1"/>
    <property type="molecule type" value="Genomic_DNA"/>
</dbReference>
<dbReference type="GO" id="GO:0016301">
    <property type="term" value="F:kinase activity"/>
    <property type="evidence" value="ECO:0007669"/>
    <property type="project" value="UniProtKB-KW"/>
</dbReference>
<dbReference type="InterPro" id="IPR036890">
    <property type="entry name" value="HATPase_C_sf"/>
</dbReference>
<organism evidence="11 12">
    <name type="scientific">Turicibacter faecis</name>
    <dbReference type="NCBI Taxonomy" id="2963365"/>
    <lineage>
        <taxon>Bacteria</taxon>
        <taxon>Bacillati</taxon>
        <taxon>Bacillota</taxon>
        <taxon>Erysipelotrichia</taxon>
        <taxon>Erysipelotrichales</taxon>
        <taxon>Turicibacteraceae</taxon>
        <taxon>Turicibacter</taxon>
    </lineage>
</organism>
<dbReference type="InterPro" id="IPR004358">
    <property type="entry name" value="Sig_transdc_His_kin-like_C"/>
</dbReference>
<dbReference type="Gene3D" id="3.30.565.10">
    <property type="entry name" value="Histidine kinase-like ATPase, C-terminal domain"/>
    <property type="match status" value="1"/>
</dbReference>
<evidence type="ECO:0000256" key="7">
    <source>
        <dbReference type="ARBA" id="ARBA00023012"/>
    </source>
</evidence>
<dbReference type="PROSITE" id="PS51257">
    <property type="entry name" value="PROKAR_LIPOPROTEIN"/>
    <property type="match status" value="1"/>
</dbReference>
<dbReference type="Pfam" id="PF00512">
    <property type="entry name" value="HisKA"/>
    <property type="match status" value="1"/>
</dbReference>
<evidence type="ECO:0000313" key="11">
    <source>
        <dbReference type="EMBL" id="BEH90752.1"/>
    </source>
</evidence>
<dbReference type="PROSITE" id="PS50109">
    <property type="entry name" value="HIS_KIN"/>
    <property type="match status" value="1"/>
</dbReference>
<evidence type="ECO:0000256" key="6">
    <source>
        <dbReference type="ARBA" id="ARBA00022777"/>
    </source>
</evidence>
<sequence length="343" mass="39121">MRQLLTKISFSFYTTLFIFILYVLIFTITACLIYTVIGLGWFDEESLNPMLLTLAACFLVGTTISIIWGHKMLKNVRIFTGAMDQLASGDFSVRLNMTHPLEYQLLSDNFNRMAEQLAGIQVLRTDFINHFSHEFKTPIVSIKGFAQILKDDTLSKEEREEYLTIMIEEADRLSTLATNVLMLSNIESQTLLVDRQRFNLGEQLRQCILMFEPKLIKKDILLLATIEDEDIYANKELLNQVWLNLLDNAIKFVPIGGKIEVSMGSYEADLTVMIADNGCGIAKETLPKIFDKFYQEDHSRKTMGNGLGLSIVKKIILLHQGEITCESIPNQRTIFTIRLPKSL</sequence>
<evidence type="ECO:0000313" key="12">
    <source>
        <dbReference type="Proteomes" id="UP001432099"/>
    </source>
</evidence>
<dbReference type="InterPro" id="IPR003661">
    <property type="entry name" value="HisK_dim/P_dom"/>
</dbReference>
<dbReference type="CDD" id="cd06225">
    <property type="entry name" value="HAMP"/>
    <property type="match status" value="1"/>
</dbReference>
<dbReference type="SUPFAM" id="SSF47384">
    <property type="entry name" value="Homodimeric domain of signal transducing histidine kinase"/>
    <property type="match status" value="1"/>
</dbReference>
<dbReference type="PANTHER" id="PTHR43711:SF1">
    <property type="entry name" value="HISTIDINE KINASE 1"/>
    <property type="match status" value="1"/>
</dbReference>
<dbReference type="SMART" id="SM00388">
    <property type="entry name" value="HisKA"/>
    <property type="match status" value="1"/>
</dbReference>
<feature type="transmembrane region" description="Helical" evidence="8">
    <location>
        <begin position="49"/>
        <end position="69"/>
    </location>
</feature>
<dbReference type="Gene3D" id="1.10.287.130">
    <property type="match status" value="1"/>
</dbReference>
<keyword evidence="8" id="KW-0812">Transmembrane</keyword>
<dbReference type="RefSeq" id="WP_161832060.1">
    <property type="nucleotide sequence ID" value="NZ_AP028127.1"/>
</dbReference>
<dbReference type="CDD" id="cd00082">
    <property type="entry name" value="HisKA"/>
    <property type="match status" value="1"/>
</dbReference>
<keyword evidence="7" id="KW-0902">Two-component regulatory system</keyword>
<dbReference type="InterPro" id="IPR003594">
    <property type="entry name" value="HATPase_dom"/>
</dbReference>
<dbReference type="PANTHER" id="PTHR43711">
    <property type="entry name" value="TWO-COMPONENT HISTIDINE KINASE"/>
    <property type="match status" value="1"/>
</dbReference>
<keyword evidence="8" id="KW-1133">Transmembrane helix</keyword>
<evidence type="ECO:0000259" key="10">
    <source>
        <dbReference type="PROSITE" id="PS50885"/>
    </source>
</evidence>
<dbReference type="InterPro" id="IPR036097">
    <property type="entry name" value="HisK_dim/P_sf"/>
</dbReference>
<dbReference type="SUPFAM" id="SSF158472">
    <property type="entry name" value="HAMP domain-like"/>
    <property type="match status" value="1"/>
</dbReference>
<reference evidence="11" key="1">
    <citation type="journal article" date="2024" name="Int. J. Syst. Evol. Microbiol.">
        <title>Turicibacter faecis sp. nov., isolated from faeces of heart failure mouse model.</title>
        <authorList>
            <person name="Imamura Y."/>
            <person name="Motooka D."/>
            <person name="Nakajima Y."/>
            <person name="Ito S."/>
            <person name="Kitakaze M."/>
            <person name="Iida T."/>
            <person name="Nakamura S."/>
        </authorList>
    </citation>
    <scope>NUCLEOTIDE SEQUENCE</scope>
    <source>
        <strain evidence="11">TC023</strain>
    </source>
</reference>
<feature type="transmembrane region" description="Helical" evidence="8">
    <location>
        <begin position="12"/>
        <end position="37"/>
    </location>
</feature>
<dbReference type="InterPro" id="IPR005467">
    <property type="entry name" value="His_kinase_dom"/>
</dbReference>
<feature type="domain" description="HAMP" evidence="10">
    <location>
        <begin position="70"/>
        <end position="122"/>
    </location>
</feature>
<evidence type="ECO:0000256" key="2">
    <source>
        <dbReference type="ARBA" id="ARBA00004370"/>
    </source>
</evidence>
<dbReference type="EC" id="2.7.13.3" evidence="3"/>
<proteinExistence type="predicted"/>
<keyword evidence="8" id="KW-0472">Membrane</keyword>
<evidence type="ECO:0000259" key="9">
    <source>
        <dbReference type="PROSITE" id="PS50109"/>
    </source>
</evidence>
<dbReference type="SUPFAM" id="SSF55874">
    <property type="entry name" value="ATPase domain of HSP90 chaperone/DNA topoisomerase II/histidine kinase"/>
    <property type="match status" value="1"/>
</dbReference>
<evidence type="ECO:0000256" key="4">
    <source>
        <dbReference type="ARBA" id="ARBA00022553"/>
    </source>
</evidence>
<dbReference type="SMART" id="SM00387">
    <property type="entry name" value="HATPase_c"/>
    <property type="match status" value="1"/>
</dbReference>
<evidence type="ECO:0000256" key="8">
    <source>
        <dbReference type="SAM" id="Phobius"/>
    </source>
</evidence>
<dbReference type="CDD" id="cd00075">
    <property type="entry name" value="HATPase"/>
    <property type="match status" value="1"/>
</dbReference>
<name>A0ABN6ZA72_9FIRM</name>
<dbReference type="Proteomes" id="UP001432099">
    <property type="component" value="Chromosome"/>
</dbReference>
<dbReference type="InterPro" id="IPR003660">
    <property type="entry name" value="HAMP_dom"/>
</dbReference>
<dbReference type="InterPro" id="IPR050736">
    <property type="entry name" value="Sensor_HK_Regulatory"/>
</dbReference>
<dbReference type="PRINTS" id="PR00344">
    <property type="entry name" value="BCTRLSENSOR"/>
</dbReference>
<dbReference type="Gene3D" id="6.10.340.10">
    <property type="match status" value="1"/>
</dbReference>
<evidence type="ECO:0000256" key="3">
    <source>
        <dbReference type="ARBA" id="ARBA00012438"/>
    </source>
</evidence>
<comment type="subcellular location">
    <subcellularLocation>
        <location evidence="2">Membrane</location>
    </subcellularLocation>
</comment>
<dbReference type="SMART" id="SM00304">
    <property type="entry name" value="HAMP"/>
    <property type="match status" value="1"/>
</dbReference>
<dbReference type="PROSITE" id="PS50885">
    <property type="entry name" value="HAMP"/>
    <property type="match status" value="1"/>
</dbReference>
<keyword evidence="12" id="KW-1185">Reference proteome</keyword>